<evidence type="ECO:0000256" key="4">
    <source>
        <dbReference type="ARBA" id="ARBA00022840"/>
    </source>
</evidence>
<dbReference type="FunFam" id="3.30.420.40:FF:000028">
    <property type="entry name" value="heat shock 70 kDa protein-like"/>
    <property type="match status" value="1"/>
</dbReference>
<dbReference type="PROSITE" id="PS01036">
    <property type="entry name" value="HSP70_3"/>
    <property type="match status" value="1"/>
</dbReference>
<keyword evidence="3 7" id="KW-0547">Nucleotide-binding</keyword>
<dbReference type="AlphaFoldDB" id="A0A1V6MXI6"/>
<organism evidence="10 11">
    <name type="scientific">Streptomyces phaeoluteigriseus</name>
    <dbReference type="NCBI Taxonomy" id="114686"/>
    <lineage>
        <taxon>Bacteria</taxon>
        <taxon>Bacillati</taxon>
        <taxon>Actinomycetota</taxon>
        <taxon>Actinomycetes</taxon>
        <taxon>Kitasatosporales</taxon>
        <taxon>Streptomycetaceae</taxon>
        <taxon>Streptomyces</taxon>
        <taxon>Streptomyces aurantiacus group</taxon>
    </lineage>
</organism>
<dbReference type="Pfam" id="PF00012">
    <property type="entry name" value="HSP70"/>
    <property type="match status" value="1"/>
</dbReference>
<dbReference type="InterPro" id="IPR013126">
    <property type="entry name" value="Hsp_70_fam"/>
</dbReference>
<gene>
    <name evidence="10" type="ORF">BM536_003775</name>
</gene>
<name>A0A1V6MXI6_9ACTN</name>
<dbReference type="InterPro" id="IPR043129">
    <property type="entry name" value="ATPase_NBD"/>
</dbReference>
<dbReference type="Gene3D" id="3.30.420.40">
    <property type="match status" value="2"/>
</dbReference>
<comment type="caution">
    <text evidence="10">The sequence shown here is derived from an EMBL/GenBank/DDBJ whole genome shotgun (WGS) entry which is preliminary data.</text>
</comment>
<dbReference type="SUPFAM" id="SSF100920">
    <property type="entry name" value="Heat shock protein 70kD (HSP70), peptide-binding domain"/>
    <property type="match status" value="1"/>
</dbReference>
<evidence type="ECO:0000256" key="1">
    <source>
        <dbReference type="ARBA" id="ARBA00007381"/>
    </source>
</evidence>
<evidence type="ECO:0000313" key="10">
    <source>
        <dbReference type="EMBL" id="OQD57161.1"/>
    </source>
</evidence>
<accession>A0A1V6MXI6</accession>
<reference evidence="10 11" key="2">
    <citation type="submission" date="2017-02" db="EMBL/GenBank/DDBJ databases">
        <title>Draft genome sequence of Streptomyces phaeoluteigriseus type strain DSM41896.</title>
        <authorList>
            <person name="Salih T.S."/>
            <person name="Algora Gallardo L."/>
            <person name="Melo Santos T."/>
            <person name="Filgueira Martinez S."/>
            <person name="Herron P.R."/>
        </authorList>
    </citation>
    <scope>NUCLEOTIDE SEQUENCE [LARGE SCALE GENOMIC DNA]</scope>
    <source>
        <strain evidence="10 11">DSM 41896</strain>
    </source>
</reference>
<dbReference type="EMBL" id="MPOH02000005">
    <property type="protein sequence ID" value="OQD57161.1"/>
    <property type="molecule type" value="Genomic_DNA"/>
</dbReference>
<dbReference type="InterPro" id="IPR021869">
    <property type="entry name" value="RNase_Zc3h12_NYN"/>
</dbReference>
<dbReference type="InterPro" id="IPR029047">
    <property type="entry name" value="HSP70_peptide-bd_sf"/>
</dbReference>
<evidence type="ECO:0000256" key="5">
    <source>
        <dbReference type="ARBA" id="ARBA00023016"/>
    </source>
</evidence>
<dbReference type="RefSeq" id="WP_073494507.1">
    <property type="nucleotide sequence ID" value="NZ_MPOH02000005.1"/>
</dbReference>
<sequence>MTATGIDFGTTNSVVAQWQGDDVEVLPLDAHHLDADWRRPGFEFLFPSVVGMSSLRSGPLFGWEAKLRSEEAAEACKRLLKSDEYVNVQSRRFAATTVAAGVFTAMRDGARHNLTDIDRAVITVPANATGAARYRTRAAARFAGIDVQALLNEPTAAAISYVHDMREDAQILVFDWGGGTIDVTVLDYEDGFFEERASRGVTELGGLEIDRRLRKLVLDRAPARREWTFAQQRQFRLDIERNKILLSSQPSVRIRTPDDKEVEIFQAELEEAITDLVDRALAPVEECLRDLHMAPLDVDDVLMIGGTSQIPSVRAAVAEALQMEPVPTQLCDPMTAVARGASIAAAVLAKETPGVIQVANSHALGTVVKTADGRRKFSEIIPRNSPLPWSERKSYTPKRDHERKLTVEIWEGDPDKELSDSDNVQLTELTLNYPTPRAREDSRFDLEYTYDSDGLLHVKATLEHTGEVVVDEEVKSFGSGGATPEVRKELDDLLTANPVSSALLPGSVREKGTPPAGMRSQDGSDEPGHMVHTLVVDGSNLAWIGHSPSRPGVYEEDDRPSFAQLESARAALAKKYPRADIHVVVDATFRHKVAEEERAAVVAALSKGEILQPPAGTEGKGDALVVAIAHESEAVVVTNDNYTELQSRHPWLCESGRVLGATYTKGVWIFTPRTCVAPRMRG</sequence>
<dbReference type="GO" id="GO:0005524">
    <property type="term" value="F:ATP binding"/>
    <property type="evidence" value="ECO:0007669"/>
    <property type="project" value="UniProtKB-KW"/>
</dbReference>
<dbReference type="Gene3D" id="3.40.50.11980">
    <property type="match status" value="1"/>
</dbReference>
<dbReference type="SUPFAM" id="SSF53067">
    <property type="entry name" value="Actin-like ATPase domain"/>
    <property type="match status" value="2"/>
</dbReference>
<comment type="similarity">
    <text evidence="1 7">Belongs to the heat shock protein 70 family.</text>
</comment>
<evidence type="ECO:0000256" key="7">
    <source>
        <dbReference type="RuleBase" id="RU003322"/>
    </source>
</evidence>
<dbReference type="Pfam" id="PF11977">
    <property type="entry name" value="RNase_Zc3h12a"/>
    <property type="match status" value="1"/>
</dbReference>
<evidence type="ECO:0000256" key="3">
    <source>
        <dbReference type="ARBA" id="ARBA00022741"/>
    </source>
</evidence>
<dbReference type="PRINTS" id="PR00301">
    <property type="entry name" value="HEATSHOCK70"/>
</dbReference>
<dbReference type="GO" id="GO:0140662">
    <property type="term" value="F:ATP-dependent protein folding chaperone"/>
    <property type="evidence" value="ECO:0007669"/>
    <property type="project" value="InterPro"/>
</dbReference>
<evidence type="ECO:0000256" key="8">
    <source>
        <dbReference type="SAM" id="MobiDB-lite"/>
    </source>
</evidence>
<dbReference type="STRING" id="114686.BM536_003775"/>
<dbReference type="OrthoDB" id="9766019at2"/>
<reference evidence="11" key="1">
    <citation type="submission" date="2016-11" db="EMBL/GenBank/DDBJ databases">
        <authorList>
            <person name="Schniete J.K."/>
            <person name="Salih T."/>
            <person name="Algora Gallardo L."/>
            <person name="Martinez Fernandez S."/>
            <person name="Herron P.R."/>
        </authorList>
    </citation>
    <scope>NUCLEOTIDE SEQUENCE [LARGE SCALE GENOMIC DNA]</scope>
    <source>
        <strain evidence="11">DSM 41896</strain>
    </source>
</reference>
<keyword evidence="4 7" id="KW-0067">ATP-binding</keyword>
<evidence type="ECO:0000256" key="2">
    <source>
        <dbReference type="ARBA" id="ARBA00022553"/>
    </source>
</evidence>
<keyword evidence="5" id="KW-0346">Stress response</keyword>
<keyword evidence="6" id="KW-0143">Chaperone</keyword>
<evidence type="ECO:0000256" key="6">
    <source>
        <dbReference type="ARBA" id="ARBA00023186"/>
    </source>
</evidence>
<dbReference type="Gene3D" id="3.90.640.10">
    <property type="entry name" value="Actin, Chain A, domain 4"/>
    <property type="match status" value="1"/>
</dbReference>
<dbReference type="Proteomes" id="UP000184286">
    <property type="component" value="Unassembled WGS sequence"/>
</dbReference>
<dbReference type="InterPro" id="IPR018181">
    <property type="entry name" value="Heat_shock_70_CS"/>
</dbReference>
<feature type="domain" description="RNase NYN" evidence="9">
    <location>
        <begin position="533"/>
        <end position="652"/>
    </location>
</feature>
<dbReference type="Gene3D" id="2.60.34.10">
    <property type="entry name" value="Substrate Binding Domain Of DNAk, Chain A, domain 1"/>
    <property type="match status" value="1"/>
</dbReference>
<dbReference type="PANTHER" id="PTHR19375">
    <property type="entry name" value="HEAT SHOCK PROTEIN 70KDA"/>
    <property type="match status" value="1"/>
</dbReference>
<protein>
    <submittedName>
        <fullName evidence="10">Heat-shock protein</fullName>
    </submittedName>
</protein>
<proteinExistence type="inferred from homology"/>
<evidence type="ECO:0000259" key="9">
    <source>
        <dbReference type="Pfam" id="PF11977"/>
    </source>
</evidence>
<evidence type="ECO:0000313" key="11">
    <source>
        <dbReference type="Proteomes" id="UP000184286"/>
    </source>
</evidence>
<feature type="region of interest" description="Disordered" evidence="8">
    <location>
        <begin position="504"/>
        <end position="527"/>
    </location>
</feature>
<keyword evidence="2" id="KW-0597">Phosphoprotein</keyword>